<accession>A0ABW4TLF9</accession>
<keyword evidence="3" id="KW-1185">Reference proteome</keyword>
<comment type="caution">
    <text evidence="2">The sequence shown here is derived from an EMBL/GenBank/DDBJ whole genome shotgun (WGS) entry which is preliminary data.</text>
</comment>
<protein>
    <recommendedName>
        <fullName evidence="4">Ribbon-helix-helix protein, CopG family</fullName>
    </recommendedName>
</protein>
<evidence type="ECO:0000313" key="3">
    <source>
        <dbReference type="Proteomes" id="UP001597351"/>
    </source>
</evidence>
<gene>
    <name evidence="2" type="ORF">ACFSDE_08025</name>
</gene>
<sequence length="88" mass="10161">MSIDVTIREETTSGDVLQELALQLASERLTVAELIRSRVEAEVRAHHASSDPTPYRGLVQPERHEKRLYSTRPPRRIDETIISQIKRR</sequence>
<proteinExistence type="predicted"/>
<reference evidence="3" key="1">
    <citation type="journal article" date="2019" name="Int. J. Syst. Evol. Microbiol.">
        <title>The Global Catalogue of Microorganisms (GCM) 10K type strain sequencing project: providing services to taxonomists for standard genome sequencing and annotation.</title>
        <authorList>
            <consortium name="The Broad Institute Genomics Platform"/>
            <consortium name="The Broad Institute Genome Sequencing Center for Infectious Disease"/>
            <person name="Wu L."/>
            <person name="Ma J."/>
        </authorList>
    </citation>
    <scope>NUCLEOTIDE SEQUENCE [LARGE SCALE GENOMIC DNA]</scope>
    <source>
        <strain evidence="3">CGMCC 1.12477</strain>
    </source>
</reference>
<dbReference type="RefSeq" id="WP_343917164.1">
    <property type="nucleotide sequence ID" value="NZ_BAAAJT010000002.1"/>
</dbReference>
<dbReference type="EMBL" id="JBHUGD010000003">
    <property type="protein sequence ID" value="MFD1946735.1"/>
    <property type="molecule type" value="Genomic_DNA"/>
</dbReference>
<evidence type="ECO:0000256" key="1">
    <source>
        <dbReference type="SAM" id="MobiDB-lite"/>
    </source>
</evidence>
<evidence type="ECO:0008006" key="4">
    <source>
        <dbReference type="Google" id="ProtNLM"/>
    </source>
</evidence>
<feature type="region of interest" description="Disordered" evidence="1">
    <location>
        <begin position="42"/>
        <end position="88"/>
    </location>
</feature>
<evidence type="ECO:0000313" key="2">
    <source>
        <dbReference type="EMBL" id="MFD1946735.1"/>
    </source>
</evidence>
<name>A0ABW4TLF9_9ACTN</name>
<organism evidence="2 3">
    <name type="scientific">Nocardioides aestuarii</name>
    <dbReference type="NCBI Taxonomy" id="252231"/>
    <lineage>
        <taxon>Bacteria</taxon>
        <taxon>Bacillati</taxon>
        <taxon>Actinomycetota</taxon>
        <taxon>Actinomycetes</taxon>
        <taxon>Propionibacteriales</taxon>
        <taxon>Nocardioidaceae</taxon>
        <taxon>Nocardioides</taxon>
    </lineage>
</organism>
<dbReference type="Proteomes" id="UP001597351">
    <property type="component" value="Unassembled WGS sequence"/>
</dbReference>